<sequence length="510" mass="59509">MVELVARATKRNEKFSFSKQQIWSKFKRCMSDCKKLAFTIKTATGIKHFQDEKGYGHWFDELYPVIKSRDSCQMERAFEPSAPDWNQLPKEQQEDEETQPVCSTKQFIPDEMERSRQHELQLLRLLTNQTVNQTSGSYASSHQLGWDRKYTLKEADFHESKLPDDIGVKWKDLARALGFKQAFIDITEKEKIHCARESCIEVLVCWLHMEGKEATAEKIFEALVKIRLRNLAERFPCRRSDPSQNSEAVISDLEEKVAKMSNRRKKLEDEVLNLKARIKELENDGQQKGECERDDASKEAEQEARESRVSEILGKCKEDLETYVTKPLVVPEVRHDNLPRTAVTVDVLKVLSEHLQEQYNTTLEIAPEACQCSEDLRKCFHNFAYLALQAEHYEMNLKIKNLKKTLKEAPKDDKEEFKSLMRLQKRRKDLVVKLEKWRPLFSLPMRSPNGRWNSAPTGKKPEQPHNKETRRKTFPIRNKERDDTRDAEKSLLPSDNEEEEDVEGPPKGNL</sequence>
<dbReference type="EMBL" id="JARQWQ010000194">
    <property type="protein sequence ID" value="KAK2547294.1"/>
    <property type="molecule type" value="Genomic_DNA"/>
</dbReference>
<gene>
    <name evidence="3" type="ORF">P5673_032822</name>
</gene>
<feature type="region of interest" description="Disordered" evidence="1">
    <location>
        <begin position="445"/>
        <end position="510"/>
    </location>
</feature>
<dbReference type="CDD" id="cd01670">
    <property type="entry name" value="Death"/>
    <property type="match status" value="1"/>
</dbReference>
<comment type="caution">
    <text evidence="3">The sequence shown here is derived from an EMBL/GenBank/DDBJ whole genome shotgun (WGS) entry which is preliminary data.</text>
</comment>
<evidence type="ECO:0000256" key="1">
    <source>
        <dbReference type="SAM" id="MobiDB-lite"/>
    </source>
</evidence>
<proteinExistence type="predicted"/>
<accession>A0AAD9URI4</accession>
<name>A0AAD9URI4_ACRCE</name>
<dbReference type="PROSITE" id="PS50017">
    <property type="entry name" value="DEATH_DOMAIN"/>
    <property type="match status" value="1"/>
</dbReference>
<evidence type="ECO:0000313" key="3">
    <source>
        <dbReference type="EMBL" id="KAK2547294.1"/>
    </source>
</evidence>
<evidence type="ECO:0000259" key="2">
    <source>
        <dbReference type="PROSITE" id="PS50017"/>
    </source>
</evidence>
<dbReference type="Proteomes" id="UP001249851">
    <property type="component" value="Unassembled WGS sequence"/>
</dbReference>
<dbReference type="Pfam" id="PF00531">
    <property type="entry name" value="Death"/>
    <property type="match status" value="1"/>
</dbReference>
<evidence type="ECO:0000313" key="4">
    <source>
        <dbReference type="Proteomes" id="UP001249851"/>
    </source>
</evidence>
<dbReference type="Gene3D" id="1.10.533.10">
    <property type="entry name" value="Death Domain, Fas"/>
    <property type="match status" value="1"/>
</dbReference>
<feature type="region of interest" description="Disordered" evidence="1">
    <location>
        <begin position="80"/>
        <end position="101"/>
    </location>
</feature>
<reference evidence="3" key="2">
    <citation type="journal article" date="2023" name="Science">
        <title>Genomic signatures of disease resistance in endangered staghorn corals.</title>
        <authorList>
            <person name="Vollmer S.V."/>
            <person name="Selwyn J.D."/>
            <person name="Despard B.A."/>
            <person name="Roesel C.L."/>
        </authorList>
    </citation>
    <scope>NUCLEOTIDE SEQUENCE</scope>
    <source>
        <strain evidence="3">K2</strain>
    </source>
</reference>
<dbReference type="PANTHER" id="PTHR15077">
    <property type="entry name" value="FAS-ASSOCIATING DEATH DOMAIN-CONTAINING PROTEIN FADD"/>
    <property type="match status" value="1"/>
</dbReference>
<dbReference type="InterPro" id="IPR000488">
    <property type="entry name" value="Death_dom"/>
</dbReference>
<feature type="region of interest" description="Disordered" evidence="1">
    <location>
        <begin position="283"/>
        <end position="304"/>
    </location>
</feature>
<dbReference type="InterPro" id="IPR011029">
    <property type="entry name" value="DEATH-like_dom_sf"/>
</dbReference>
<dbReference type="AlphaFoldDB" id="A0AAD9URI4"/>
<dbReference type="GO" id="GO:0007165">
    <property type="term" value="P:signal transduction"/>
    <property type="evidence" value="ECO:0007669"/>
    <property type="project" value="InterPro"/>
</dbReference>
<organism evidence="3 4">
    <name type="scientific">Acropora cervicornis</name>
    <name type="common">Staghorn coral</name>
    <dbReference type="NCBI Taxonomy" id="6130"/>
    <lineage>
        <taxon>Eukaryota</taxon>
        <taxon>Metazoa</taxon>
        <taxon>Cnidaria</taxon>
        <taxon>Anthozoa</taxon>
        <taxon>Hexacorallia</taxon>
        <taxon>Scleractinia</taxon>
        <taxon>Astrocoeniina</taxon>
        <taxon>Acroporidae</taxon>
        <taxon>Acropora</taxon>
    </lineage>
</organism>
<reference evidence="3" key="1">
    <citation type="journal article" date="2023" name="G3 (Bethesda)">
        <title>Whole genome assembly and annotation of the endangered Caribbean coral Acropora cervicornis.</title>
        <authorList>
            <person name="Selwyn J.D."/>
            <person name="Vollmer S.V."/>
        </authorList>
    </citation>
    <scope>NUCLEOTIDE SEQUENCE</scope>
    <source>
        <strain evidence="3">K2</strain>
    </source>
</reference>
<feature type="compositionally biased region" description="Basic and acidic residues" evidence="1">
    <location>
        <begin position="477"/>
        <end position="489"/>
    </location>
</feature>
<keyword evidence="4" id="KW-1185">Reference proteome</keyword>
<dbReference type="PANTHER" id="PTHR15077:SF9">
    <property type="entry name" value="C-TERMINAL OF ROC (COR) DOMAIN-CONTAINING PROTEIN"/>
    <property type="match status" value="1"/>
</dbReference>
<dbReference type="SUPFAM" id="SSF47986">
    <property type="entry name" value="DEATH domain"/>
    <property type="match status" value="1"/>
</dbReference>
<dbReference type="InterPro" id="IPR016729">
    <property type="entry name" value="FADD"/>
</dbReference>
<feature type="domain" description="Death" evidence="2">
    <location>
        <begin position="162"/>
        <end position="235"/>
    </location>
</feature>
<protein>
    <recommendedName>
        <fullName evidence="2">Death domain-containing protein</fullName>
    </recommendedName>
</protein>